<feature type="domain" description="Bacterial type II secretion system protein E" evidence="3">
    <location>
        <begin position="238"/>
        <end position="252"/>
    </location>
</feature>
<evidence type="ECO:0000256" key="2">
    <source>
        <dbReference type="SAM" id="MobiDB-lite"/>
    </source>
</evidence>
<evidence type="ECO:0000259" key="3">
    <source>
        <dbReference type="PROSITE" id="PS00662"/>
    </source>
</evidence>
<organism evidence="4 5">
    <name type="scientific">Laspinema palackyanum D2a</name>
    <dbReference type="NCBI Taxonomy" id="2953684"/>
    <lineage>
        <taxon>Bacteria</taxon>
        <taxon>Bacillati</taxon>
        <taxon>Cyanobacteriota</taxon>
        <taxon>Cyanophyceae</taxon>
        <taxon>Oscillatoriophycideae</taxon>
        <taxon>Oscillatoriales</taxon>
        <taxon>Laspinemataceae</taxon>
        <taxon>Laspinema</taxon>
        <taxon>Laspinema palackyanum</taxon>
    </lineage>
</organism>
<dbReference type="PANTHER" id="PTHR30486:SF6">
    <property type="entry name" value="TYPE IV PILUS RETRACTATION ATPASE PILT"/>
    <property type="match status" value="1"/>
</dbReference>
<dbReference type="PANTHER" id="PTHR30486">
    <property type="entry name" value="TWITCHING MOTILITY PROTEIN PILT"/>
    <property type="match status" value="1"/>
</dbReference>
<evidence type="ECO:0000313" key="4">
    <source>
        <dbReference type="EMBL" id="MCT7966380.1"/>
    </source>
</evidence>
<gene>
    <name evidence="4" type="ORF">NG799_08550</name>
</gene>
<dbReference type="SUPFAM" id="SSF52540">
    <property type="entry name" value="P-loop containing nucleoside triphosphate hydrolases"/>
    <property type="match status" value="1"/>
</dbReference>
<dbReference type="InterPro" id="IPR006321">
    <property type="entry name" value="PilT/PilU"/>
</dbReference>
<comment type="caution">
    <text evidence="4">The sequence shown here is derived from an EMBL/GenBank/DDBJ whole genome shotgun (WGS) entry which is preliminary data.</text>
</comment>
<comment type="similarity">
    <text evidence="1">Belongs to the GSP E family.</text>
</comment>
<evidence type="ECO:0000313" key="5">
    <source>
        <dbReference type="Proteomes" id="UP001525890"/>
    </source>
</evidence>
<dbReference type="NCBIfam" id="TIGR01420">
    <property type="entry name" value="pilT_fam"/>
    <property type="match status" value="1"/>
</dbReference>
<protein>
    <submittedName>
        <fullName evidence="4">PilT/PilU family type 4a pilus ATPase</fullName>
    </submittedName>
</protein>
<dbReference type="Proteomes" id="UP001525890">
    <property type="component" value="Unassembled WGS sequence"/>
</dbReference>
<dbReference type="InterPro" id="IPR027417">
    <property type="entry name" value="P-loop_NTPase"/>
</dbReference>
<proteinExistence type="inferred from homology"/>
<feature type="compositionally biased region" description="Pro residues" evidence="2">
    <location>
        <begin position="19"/>
        <end position="28"/>
    </location>
</feature>
<dbReference type="Gene3D" id="3.30.450.90">
    <property type="match status" value="1"/>
</dbReference>
<dbReference type="SMART" id="SM00382">
    <property type="entry name" value="AAA"/>
    <property type="match status" value="1"/>
</dbReference>
<dbReference type="InterPro" id="IPR003593">
    <property type="entry name" value="AAA+_ATPase"/>
</dbReference>
<dbReference type="Gene3D" id="3.40.50.300">
    <property type="entry name" value="P-loop containing nucleotide triphosphate hydrolases"/>
    <property type="match status" value="1"/>
</dbReference>
<dbReference type="EMBL" id="JAMXFF010000010">
    <property type="protein sequence ID" value="MCT7966380.1"/>
    <property type="molecule type" value="Genomic_DNA"/>
</dbReference>
<dbReference type="InterPro" id="IPR001482">
    <property type="entry name" value="T2SS/T4SS_dom"/>
</dbReference>
<sequence>MSITNSSIKRQKSSAAPRVLPPPPPPPSGIIASRKAAQPTPTPTHYIKALVEQAHSCKASDIHIRVGEVPRFRIRGQMREAPEQERLTPEKFNDYLNEILTPAQRSQFAKTKELDTAIFYPGFIRCRVNCFETLMGGAMVLRLIDLHVPSLDELRLPEVLKKVISHSQGLVLVTGPTGSGKSTTMAAMIRCLNESSFKHVISIEDPIEYVHASKSCLISQREVGLHTDDFHSSLRSALREDPDVILIGEMRDRLTINIALQAAQTGHLVLGTLHTRTAISAINRLLNMFNPEEQVALRIQIVETLYAVIAQLLLPTTDGGRTTINDVLINTTTMQDYLYKGDDDGAFALMHSDTYEGMQVMNQDLYRKVMEGRVAIEVAEMHSPDPGELDRLIRTGGFDASRSPRDFA</sequence>
<dbReference type="CDD" id="cd01131">
    <property type="entry name" value="PilT"/>
    <property type="match status" value="1"/>
</dbReference>
<reference evidence="4 5" key="1">
    <citation type="journal article" date="2022" name="Front. Microbiol.">
        <title>High genomic differentiation and limited gene flow indicate recent cryptic speciation within the genus Laspinema (cyanobacteria).</title>
        <authorList>
            <person name="Stanojkovic A."/>
            <person name="Skoupy S."/>
            <person name="Skaloud P."/>
            <person name="Dvorak P."/>
        </authorList>
    </citation>
    <scope>NUCLEOTIDE SEQUENCE [LARGE SCALE GENOMIC DNA]</scope>
    <source>
        <strain evidence="4 5">D2a</strain>
    </source>
</reference>
<accession>A0ABT2MNP8</accession>
<dbReference type="RefSeq" id="WP_368006024.1">
    <property type="nucleotide sequence ID" value="NZ_JAMXFF010000010.1"/>
</dbReference>
<dbReference type="Pfam" id="PF00437">
    <property type="entry name" value="T2SSE"/>
    <property type="match status" value="1"/>
</dbReference>
<dbReference type="InterPro" id="IPR050921">
    <property type="entry name" value="T4SS_GSP_E_ATPase"/>
</dbReference>
<dbReference type="PROSITE" id="PS00662">
    <property type="entry name" value="T2SP_E"/>
    <property type="match status" value="1"/>
</dbReference>
<evidence type="ECO:0000256" key="1">
    <source>
        <dbReference type="ARBA" id="ARBA00006611"/>
    </source>
</evidence>
<feature type="region of interest" description="Disordered" evidence="2">
    <location>
        <begin position="1"/>
        <end position="42"/>
    </location>
</feature>
<keyword evidence="5" id="KW-1185">Reference proteome</keyword>
<name>A0ABT2MNP8_9CYAN</name>